<dbReference type="GO" id="GO:0004618">
    <property type="term" value="F:phosphoglycerate kinase activity"/>
    <property type="evidence" value="ECO:0007669"/>
    <property type="project" value="UniProtKB-EC"/>
</dbReference>
<dbReference type="EMBL" id="JAACQH010000134">
    <property type="protein sequence ID" value="NCS91940.1"/>
    <property type="molecule type" value="Genomic_DNA"/>
</dbReference>
<name>A0A8J8CJE8_9ARCH</name>
<protein>
    <recommendedName>
        <fullName evidence="1">phosphoglycerate kinase</fullName>
        <ecNumber evidence="1">2.7.2.3</ecNumber>
    </recommendedName>
</protein>
<dbReference type="EC" id="2.7.2.3" evidence="1"/>
<feature type="non-terminal residue" evidence="6">
    <location>
        <position position="1"/>
    </location>
</feature>
<accession>A0A8J8CJE8</accession>
<keyword evidence="4 6" id="KW-0418">Kinase</keyword>
<dbReference type="Proteomes" id="UP000738826">
    <property type="component" value="Unassembled WGS sequence"/>
</dbReference>
<organism evidence="6 7">
    <name type="scientific">Candidatus Altarchaeum hamiconexum</name>
    <dbReference type="NCBI Taxonomy" id="1803513"/>
    <lineage>
        <taxon>Archaea</taxon>
        <taxon>Candidatus Altarchaeota</taxon>
        <taxon>Candidatus Altiarchaeia</taxon>
        <taxon>Candidatus Altarchaeales</taxon>
        <taxon>Candidatus Altarchaeaceae</taxon>
        <taxon>Candidatus Altarchaeum</taxon>
    </lineage>
</organism>
<proteinExistence type="predicted"/>
<dbReference type="InterPro" id="IPR001576">
    <property type="entry name" value="Phosphoglycerate_kinase"/>
</dbReference>
<dbReference type="Gene3D" id="3.40.50.1260">
    <property type="entry name" value="Phosphoglycerate kinase, N-terminal domain"/>
    <property type="match status" value="1"/>
</dbReference>
<evidence type="ECO:0000256" key="4">
    <source>
        <dbReference type="ARBA" id="ARBA00022777"/>
    </source>
</evidence>
<evidence type="ECO:0000256" key="2">
    <source>
        <dbReference type="ARBA" id="ARBA00022679"/>
    </source>
</evidence>
<gene>
    <name evidence="6" type="primary">pgk</name>
    <name evidence="6" type="ORF">GW779_06040</name>
</gene>
<evidence type="ECO:0000256" key="5">
    <source>
        <dbReference type="ARBA" id="ARBA00022840"/>
    </source>
</evidence>
<evidence type="ECO:0000313" key="6">
    <source>
        <dbReference type="EMBL" id="NCS91940.1"/>
    </source>
</evidence>
<evidence type="ECO:0000256" key="1">
    <source>
        <dbReference type="ARBA" id="ARBA00013061"/>
    </source>
</evidence>
<sequence length="66" mass="7725">DLNCPIKNGRIEDDRRIILHAETVKELIKRNAKIILLSHQGRPADDKRSAEDFITLEEQQNDRVKF</sequence>
<dbReference type="GO" id="GO:0006096">
    <property type="term" value="P:glycolytic process"/>
    <property type="evidence" value="ECO:0007669"/>
    <property type="project" value="InterPro"/>
</dbReference>
<dbReference type="InterPro" id="IPR036043">
    <property type="entry name" value="Phosphoglycerate_kinase_sf"/>
</dbReference>
<keyword evidence="2" id="KW-0808">Transferase</keyword>
<dbReference type="GO" id="GO:0005524">
    <property type="term" value="F:ATP binding"/>
    <property type="evidence" value="ECO:0007669"/>
    <property type="project" value="UniProtKB-KW"/>
</dbReference>
<dbReference type="AlphaFoldDB" id="A0A8J8CJE8"/>
<keyword evidence="5" id="KW-0067">ATP-binding</keyword>
<reference evidence="6" key="1">
    <citation type="submission" date="2019-11" db="EMBL/GenBank/DDBJ databases">
        <title>Lipid analysis of CO2-rich subsurface aquifers suggests an autotrophy-based deep biosphere with lysolipids enriched in CPR bacteria.</title>
        <authorList>
            <person name="Probst A.J."/>
            <person name="Elling F.J."/>
            <person name="Castelle C.J."/>
            <person name="Zhu Q."/>
            <person name="Elvert M."/>
            <person name="Birarda G."/>
            <person name="Holman H.-Y."/>
            <person name="Lane K.R."/>
            <person name="Ladd B."/>
            <person name="Ryan M.C."/>
            <person name="Woyke T."/>
            <person name="Hinrichs K.-U."/>
            <person name="Banfield J.F."/>
        </authorList>
    </citation>
    <scope>NUCLEOTIDE SEQUENCE</scope>
    <source>
        <strain evidence="6">CG_2015-04_33_537</strain>
    </source>
</reference>
<dbReference type="InterPro" id="IPR015824">
    <property type="entry name" value="Phosphoglycerate_kinase_N"/>
</dbReference>
<dbReference type="SUPFAM" id="SSF53748">
    <property type="entry name" value="Phosphoglycerate kinase"/>
    <property type="match status" value="1"/>
</dbReference>
<comment type="caution">
    <text evidence="6">The sequence shown here is derived from an EMBL/GenBank/DDBJ whole genome shotgun (WGS) entry which is preliminary data.</text>
</comment>
<evidence type="ECO:0000313" key="7">
    <source>
        <dbReference type="Proteomes" id="UP000738826"/>
    </source>
</evidence>
<dbReference type="Pfam" id="PF00162">
    <property type="entry name" value="PGK"/>
    <property type="match status" value="1"/>
</dbReference>
<evidence type="ECO:0000256" key="3">
    <source>
        <dbReference type="ARBA" id="ARBA00022741"/>
    </source>
</evidence>
<keyword evidence="3" id="KW-0547">Nucleotide-binding</keyword>